<dbReference type="SUPFAM" id="SSF56112">
    <property type="entry name" value="Protein kinase-like (PK-like)"/>
    <property type="match status" value="1"/>
</dbReference>
<reference evidence="11 12" key="1">
    <citation type="submission" date="2020-08" db="EMBL/GenBank/DDBJ databases">
        <title>Plant Genome Project.</title>
        <authorList>
            <person name="Zhang R.-G."/>
        </authorList>
    </citation>
    <scope>NUCLEOTIDE SEQUENCE [LARGE SCALE GENOMIC DNA]</scope>
    <source>
        <tissue evidence="11">Rhizome</tissue>
    </source>
</reference>
<keyword evidence="3" id="KW-0808">Transferase</keyword>
<evidence type="ECO:0000256" key="9">
    <source>
        <dbReference type="SAM" id="MobiDB-lite"/>
    </source>
</evidence>
<evidence type="ECO:0000256" key="6">
    <source>
        <dbReference type="ARBA" id="ARBA00022840"/>
    </source>
</evidence>
<evidence type="ECO:0000256" key="5">
    <source>
        <dbReference type="ARBA" id="ARBA00022777"/>
    </source>
</evidence>
<accession>A0A8J5EYC4</accession>
<keyword evidence="2" id="KW-0723">Serine/threonine-protein kinase</keyword>
<organism evidence="11 12">
    <name type="scientific">Zingiber officinale</name>
    <name type="common">Ginger</name>
    <name type="synonym">Amomum zingiber</name>
    <dbReference type="NCBI Taxonomy" id="94328"/>
    <lineage>
        <taxon>Eukaryota</taxon>
        <taxon>Viridiplantae</taxon>
        <taxon>Streptophyta</taxon>
        <taxon>Embryophyta</taxon>
        <taxon>Tracheophyta</taxon>
        <taxon>Spermatophyta</taxon>
        <taxon>Magnoliopsida</taxon>
        <taxon>Liliopsida</taxon>
        <taxon>Zingiberales</taxon>
        <taxon>Zingiberaceae</taxon>
        <taxon>Zingiber</taxon>
    </lineage>
</organism>
<keyword evidence="5" id="KW-0418">Kinase</keyword>
<dbReference type="EC" id="2.7.11.1" evidence="1"/>
<dbReference type="Gene3D" id="1.10.510.10">
    <property type="entry name" value="Transferase(Phosphotransferase) domain 1"/>
    <property type="match status" value="1"/>
</dbReference>
<dbReference type="Gene3D" id="3.30.200.20">
    <property type="entry name" value="Phosphorylase Kinase, domain 1"/>
    <property type="match status" value="1"/>
</dbReference>
<dbReference type="Pfam" id="PF00069">
    <property type="entry name" value="Pkinase"/>
    <property type="match status" value="1"/>
</dbReference>
<sequence length="504" mass="55201">MGSTSGTSEIVESNEALNLESYFGGSKALRIKLKSSLQDGKCQDLEDNLDQLLRAIHLRTSSRVLGPSSQPGVDSLRKNDTKKPVKVGACRASGIGISESITLKQALRKSSIIQASEMAAMKKFSRPISFSGTPTIRRLCTSVMIPSSNLSEEKRSLVEISIMAEKVSADFSKTTTEFGQEKNTEMSVSYLSAVPRPKLTKIRIQDVLKPTLEESYESHSATVKLKKDIACSKAVAATSNTKVNPHLNKPVHRNNNLKKKGKSKASSAATVSTTRAEVNRIGSTLSNSKQSQSKESAIPSCTIPRTKSCRLKEQLTTACSMPQTKSCYHKEPVTPASAAVSAESKILLSPNIHRSIRAISVNSSEFSRSREKGECYHSSKSSIGDYSNSTSISEEKTDEAQTEREILQMLDHPSLPTLYAYFTTDILFHLVTEYCPGGNLHVLRQKQPGRSFSEPAARFYVTEVLVLEYLHMLGIIMSSDFDLSLRCSASPTLLRSSQAPPKKH</sequence>
<evidence type="ECO:0000256" key="4">
    <source>
        <dbReference type="ARBA" id="ARBA00022741"/>
    </source>
</evidence>
<dbReference type="PANTHER" id="PTHR45637">
    <property type="entry name" value="FLIPPASE KINASE 1-RELATED"/>
    <property type="match status" value="1"/>
</dbReference>
<evidence type="ECO:0000256" key="8">
    <source>
        <dbReference type="ARBA" id="ARBA00048679"/>
    </source>
</evidence>
<evidence type="ECO:0000313" key="12">
    <source>
        <dbReference type="Proteomes" id="UP000734854"/>
    </source>
</evidence>
<feature type="region of interest" description="Disordered" evidence="9">
    <location>
        <begin position="242"/>
        <end position="299"/>
    </location>
</feature>
<feature type="domain" description="Protein kinase" evidence="10">
    <location>
        <begin position="390"/>
        <end position="476"/>
    </location>
</feature>
<feature type="region of interest" description="Disordered" evidence="9">
    <location>
        <begin position="372"/>
        <end position="396"/>
    </location>
</feature>
<keyword evidence="4" id="KW-0547">Nucleotide-binding</keyword>
<dbReference type="AlphaFoldDB" id="A0A8J5EYC4"/>
<dbReference type="InterPro" id="IPR011009">
    <property type="entry name" value="Kinase-like_dom_sf"/>
</dbReference>
<keyword evidence="6" id="KW-0067">ATP-binding</keyword>
<keyword evidence="12" id="KW-1185">Reference proteome</keyword>
<feature type="compositionally biased region" description="Polar residues" evidence="9">
    <location>
        <begin position="270"/>
        <end position="295"/>
    </location>
</feature>
<dbReference type="EMBL" id="JACMSC010000018">
    <property type="protein sequence ID" value="KAG6477174.1"/>
    <property type="molecule type" value="Genomic_DNA"/>
</dbReference>
<evidence type="ECO:0000259" key="10">
    <source>
        <dbReference type="Pfam" id="PF00069"/>
    </source>
</evidence>
<proteinExistence type="predicted"/>
<evidence type="ECO:0000256" key="3">
    <source>
        <dbReference type="ARBA" id="ARBA00022679"/>
    </source>
</evidence>
<comment type="catalytic activity">
    <reaction evidence="7">
        <text>L-threonyl-[protein] + ATP = O-phospho-L-threonyl-[protein] + ADP + H(+)</text>
        <dbReference type="Rhea" id="RHEA:46608"/>
        <dbReference type="Rhea" id="RHEA-COMP:11060"/>
        <dbReference type="Rhea" id="RHEA-COMP:11605"/>
        <dbReference type="ChEBI" id="CHEBI:15378"/>
        <dbReference type="ChEBI" id="CHEBI:30013"/>
        <dbReference type="ChEBI" id="CHEBI:30616"/>
        <dbReference type="ChEBI" id="CHEBI:61977"/>
        <dbReference type="ChEBI" id="CHEBI:456216"/>
        <dbReference type="EC" id="2.7.11.1"/>
    </reaction>
</comment>
<dbReference type="GO" id="GO:0004674">
    <property type="term" value="F:protein serine/threonine kinase activity"/>
    <property type="evidence" value="ECO:0007669"/>
    <property type="project" value="UniProtKB-KW"/>
</dbReference>
<protein>
    <recommendedName>
        <fullName evidence="1">non-specific serine/threonine protein kinase</fullName>
        <ecNumber evidence="1">2.7.11.1</ecNumber>
    </recommendedName>
</protein>
<feature type="compositionally biased region" description="Basic residues" evidence="9">
    <location>
        <begin position="249"/>
        <end position="263"/>
    </location>
</feature>
<evidence type="ECO:0000256" key="7">
    <source>
        <dbReference type="ARBA" id="ARBA00047899"/>
    </source>
</evidence>
<dbReference type="InterPro" id="IPR000719">
    <property type="entry name" value="Prot_kinase_dom"/>
</dbReference>
<gene>
    <name evidence="11" type="ORF">ZIOFF_066426</name>
</gene>
<comment type="catalytic activity">
    <reaction evidence="8">
        <text>L-seryl-[protein] + ATP = O-phospho-L-seryl-[protein] + ADP + H(+)</text>
        <dbReference type="Rhea" id="RHEA:17989"/>
        <dbReference type="Rhea" id="RHEA-COMP:9863"/>
        <dbReference type="Rhea" id="RHEA-COMP:11604"/>
        <dbReference type="ChEBI" id="CHEBI:15378"/>
        <dbReference type="ChEBI" id="CHEBI:29999"/>
        <dbReference type="ChEBI" id="CHEBI:30616"/>
        <dbReference type="ChEBI" id="CHEBI:83421"/>
        <dbReference type="ChEBI" id="CHEBI:456216"/>
        <dbReference type="EC" id="2.7.11.1"/>
    </reaction>
</comment>
<feature type="compositionally biased region" description="Polar residues" evidence="9">
    <location>
        <begin position="378"/>
        <end position="392"/>
    </location>
</feature>
<evidence type="ECO:0000256" key="2">
    <source>
        <dbReference type="ARBA" id="ARBA00022527"/>
    </source>
</evidence>
<dbReference type="Proteomes" id="UP000734854">
    <property type="component" value="Unassembled WGS sequence"/>
</dbReference>
<name>A0A8J5EYC4_ZINOF</name>
<dbReference type="GO" id="GO:0005524">
    <property type="term" value="F:ATP binding"/>
    <property type="evidence" value="ECO:0007669"/>
    <property type="project" value="UniProtKB-KW"/>
</dbReference>
<comment type="caution">
    <text evidence="11">The sequence shown here is derived from an EMBL/GenBank/DDBJ whole genome shotgun (WGS) entry which is preliminary data.</text>
</comment>
<evidence type="ECO:0000313" key="11">
    <source>
        <dbReference type="EMBL" id="KAG6477174.1"/>
    </source>
</evidence>
<evidence type="ECO:0000256" key="1">
    <source>
        <dbReference type="ARBA" id="ARBA00012513"/>
    </source>
</evidence>